<evidence type="ECO:0000256" key="6">
    <source>
        <dbReference type="ARBA" id="ARBA00022692"/>
    </source>
</evidence>
<dbReference type="InterPro" id="IPR003342">
    <property type="entry name" value="ArnT-like_N"/>
</dbReference>
<evidence type="ECO:0000259" key="13">
    <source>
        <dbReference type="Pfam" id="PF16192"/>
    </source>
</evidence>
<protein>
    <recommendedName>
        <fullName evidence="9 10">Polyprenol-phosphate-mannose--protein mannosyltransferase</fullName>
        <ecNumber evidence="10">2.4.1.-</ecNumber>
    </recommendedName>
</protein>
<dbReference type="GO" id="GO:0004169">
    <property type="term" value="F:dolichyl-phosphate-mannose-protein mannosyltransferase activity"/>
    <property type="evidence" value="ECO:0007669"/>
    <property type="project" value="UniProtKB-UniRule"/>
</dbReference>
<reference evidence="14 15" key="1">
    <citation type="submission" date="2017-10" db="EMBL/GenBank/DDBJ databases">
        <title>Sequencing the genomes of 1000 actinobacteria strains.</title>
        <authorList>
            <person name="Klenk H.-P."/>
        </authorList>
    </citation>
    <scope>NUCLEOTIDE SEQUENCE [LARGE SCALE GENOMIC DNA]</scope>
    <source>
        <strain evidence="14 15">DSM 21798</strain>
    </source>
</reference>
<evidence type="ECO:0000256" key="2">
    <source>
        <dbReference type="ARBA" id="ARBA00004922"/>
    </source>
</evidence>
<keyword evidence="6 10" id="KW-0812">Transmembrane</keyword>
<evidence type="ECO:0000259" key="12">
    <source>
        <dbReference type="Pfam" id="PF02366"/>
    </source>
</evidence>
<dbReference type="Pfam" id="PF02366">
    <property type="entry name" value="PMT"/>
    <property type="match status" value="1"/>
</dbReference>
<proteinExistence type="inferred from homology"/>
<feature type="transmembrane region" description="Helical" evidence="10">
    <location>
        <begin position="279"/>
        <end position="299"/>
    </location>
</feature>
<dbReference type="UniPathway" id="UPA00378"/>
<keyword evidence="15" id="KW-1185">Reference proteome</keyword>
<evidence type="ECO:0000256" key="11">
    <source>
        <dbReference type="SAM" id="MobiDB-lite"/>
    </source>
</evidence>
<evidence type="ECO:0000313" key="15">
    <source>
        <dbReference type="Proteomes" id="UP000221369"/>
    </source>
</evidence>
<feature type="transmembrane region" description="Helical" evidence="10">
    <location>
        <begin position="159"/>
        <end position="180"/>
    </location>
</feature>
<evidence type="ECO:0000256" key="3">
    <source>
        <dbReference type="ARBA" id="ARBA00007222"/>
    </source>
</evidence>
<accession>A0A2A9DZM6</accession>
<dbReference type="InterPro" id="IPR027005">
    <property type="entry name" value="PMT-like"/>
</dbReference>
<feature type="domain" description="ArnT-like N-terminal" evidence="12">
    <location>
        <begin position="71"/>
        <end position="295"/>
    </location>
</feature>
<comment type="function">
    <text evidence="10">Protein O-mannosyltransferase that catalyzes the transfer of a single mannose residue from a polyprenol phospho-mannosyl lipidic donor to the hydroxyl group of selected serine and threonine residues in acceptor proteins.</text>
</comment>
<dbReference type="EMBL" id="PDJE01000001">
    <property type="protein sequence ID" value="PFG31836.1"/>
    <property type="molecule type" value="Genomic_DNA"/>
</dbReference>
<dbReference type="Pfam" id="PF16192">
    <property type="entry name" value="PMT_4TMC"/>
    <property type="match status" value="1"/>
</dbReference>
<dbReference type="Proteomes" id="UP000221369">
    <property type="component" value="Unassembled WGS sequence"/>
</dbReference>
<keyword evidence="7 10" id="KW-1133">Transmembrane helix</keyword>
<dbReference type="GO" id="GO:0012505">
    <property type="term" value="C:endomembrane system"/>
    <property type="evidence" value="ECO:0007669"/>
    <property type="project" value="UniProtKB-SubCell"/>
</dbReference>
<feature type="transmembrane region" description="Helical" evidence="10">
    <location>
        <begin position="63"/>
        <end position="82"/>
    </location>
</feature>
<keyword evidence="5 10" id="KW-0808">Transferase</keyword>
<comment type="caution">
    <text evidence="14">The sequence shown here is derived from an EMBL/GenBank/DDBJ whole genome shotgun (WGS) entry which is preliminary data.</text>
</comment>
<evidence type="ECO:0000313" key="14">
    <source>
        <dbReference type="EMBL" id="PFG31836.1"/>
    </source>
</evidence>
<gene>
    <name evidence="14" type="ORF">ATJ78_2817</name>
</gene>
<evidence type="ECO:0000256" key="5">
    <source>
        <dbReference type="ARBA" id="ARBA00022679"/>
    </source>
</evidence>
<dbReference type="EC" id="2.4.1.-" evidence="10"/>
<dbReference type="RefSeq" id="WP_245836334.1">
    <property type="nucleotide sequence ID" value="NZ_PDJE01000001.1"/>
</dbReference>
<feature type="transmembrane region" description="Helical" evidence="10">
    <location>
        <begin position="460"/>
        <end position="476"/>
    </location>
</feature>
<keyword evidence="4 10" id="KW-0328">Glycosyltransferase</keyword>
<feature type="transmembrane region" description="Helical" evidence="10">
    <location>
        <begin position="319"/>
        <end position="341"/>
    </location>
</feature>
<evidence type="ECO:0000256" key="7">
    <source>
        <dbReference type="ARBA" id="ARBA00022989"/>
    </source>
</evidence>
<feature type="domain" description="Protein O-mannosyl-transferase C-terminal four TM" evidence="13">
    <location>
        <begin position="369"/>
        <end position="559"/>
    </location>
</feature>
<evidence type="ECO:0000256" key="1">
    <source>
        <dbReference type="ARBA" id="ARBA00004127"/>
    </source>
</evidence>
<comment type="similarity">
    <text evidence="3 10">Belongs to the glycosyltransferase 39 family.</text>
</comment>
<evidence type="ECO:0000256" key="4">
    <source>
        <dbReference type="ARBA" id="ARBA00022676"/>
    </source>
</evidence>
<keyword evidence="10" id="KW-1003">Cell membrane</keyword>
<dbReference type="InterPro" id="IPR032421">
    <property type="entry name" value="PMT_4TMC"/>
</dbReference>
<evidence type="ECO:0000256" key="10">
    <source>
        <dbReference type="RuleBase" id="RU367007"/>
    </source>
</evidence>
<dbReference type="GO" id="GO:0005886">
    <property type="term" value="C:plasma membrane"/>
    <property type="evidence" value="ECO:0007669"/>
    <property type="project" value="UniProtKB-SubCell"/>
</dbReference>
<feature type="transmembrane region" description="Helical" evidence="10">
    <location>
        <begin position="187"/>
        <end position="205"/>
    </location>
</feature>
<dbReference type="PANTHER" id="PTHR10050">
    <property type="entry name" value="DOLICHYL-PHOSPHATE-MANNOSE--PROTEIN MANNOSYLTRANSFERASE"/>
    <property type="match status" value="1"/>
</dbReference>
<organism evidence="14 15">
    <name type="scientific">Paramicrobacterium agarici</name>
    <dbReference type="NCBI Taxonomy" id="630514"/>
    <lineage>
        <taxon>Bacteria</taxon>
        <taxon>Bacillati</taxon>
        <taxon>Actinomycetota</taxon>
        <taxon>Actinomycetes</taxon>
        <taxon>Micrococcales</taxon>
        <taxon>Microbacteriaceae</taxon>
        <taxon>Paramicrobacterium</taxon>
    </lineage>
</organism>
<feature type="region of interest" description="Disordered" evidence="11">
    <location>
        <begin position="1"/>
        <end position="40"/>
    </location>
</feature>
<feature type="transmembrane region" description="Helical" evidence="10">
    <location>
        <begin position="435"/>
        <end position="453"/>
    </location>
</feature>
<sequence length="560" mass="61301">MPASQPPESDETFDSVVRGGTSSVSQPAADDVATPASGTPIPARSRIDAWWNRMLSSPARQRLWTWGGPAFVTLLAAVLRLWNLGNPHALVFDETFYVKDAWSQWNNGYSTTWPENIDGRFAAGDTDSYSTTGSYVVHPPLAKWLIGLGMAVFGADSSVGWRISTAIVGVLAVVLVMFVARQLFHSRLLAVIAGGLLAIDGHAIVMSRVALLDSYVMFFALCGFACVLLDRRWHERRLASALAASAASDRPLTWGPAVWGRPWVIAAGVAFGLCTATKWSGLYFLAAFGLYLVVVDALARRRAGIPFWASAAVLKQGPVTFLLLVPVALAVYLASWTGWFVTDGGYDRQFAATDGNAWTGAFSWLPLALQSLVAYHQSMYDFHVGLSTPHPYQSNPWSWLLMLRPVAMWYEGVPAGTGGCTGECVVDITSIANPLIWWAGAAAAVYLLVRLVLRREWTAGLILMGFVGGYLPWLLYTDRTVFQFYSIAFEPYLILALTFVIGLVLGRPGDAAERRTSGILAVAVFGVFCVLLSAFWYPLWAAIPVPTWFVGLHYWLHSWI</sequence>
<dbReference type="AlphaFoldDB" id="A0A2A9DZM6"/>
<feature type="transmembrane region" description="Helical" evidence="10">
    <location>
        <begin position="518"/>
        <end position="539"/>
    </location>
</feature>
<name>A0A2A9DZM6_9MICO</name>
<evidence type="ECO:0000256" key="9">
    <source>
        <dbReference type="ARBA" id="ARBA00093617"/>
    </source>
</evidence>
<feature type="transmembrane region" description="Helical" evidence="10">
    <location>
        <begin position="482"/>
        <end position="506"/>
    </location>
</feature>
<feature type="transmembrane region" description="Helical" evidence="10">
    <location>
        <begin position="211"/>
        <end position="230"/>
    </location>
</feature>
<keyword evidence="8 10" id="KW-0472">Membrane</keyword>
<evidence type="ECO:0000256" key="8">
    <source>
        <dbReference type="ARBA" id="ARBA00023136"/>
    </source>
</evidence>
<comment type="pathway">
    <text evidence="2 10">Protein modification; protein glycosylation.</text>
</comment>
<comment type="subcellular location">
    <subcellularLocation>
        <location evidence="10">Cell membrane</location>
    </subcellularLocation>
    <subcellularLocation>
        <location evidence="1">Endomembrane system</location>
        <topology evidence="1">Multi-pass membrane protein</topology>
    </subcellularLocation>
</comment>
<dbReference type="PANTHER" id="PTHR10050:SF46">
    <property type="entry name" value="PROTEIN O-MANNOSYL-TRANSFERASE 2"/>
    <property type="match status" value="1"/>
</dbReference>